<dbReference type="PANTHER" id="PTHR10578:SF107">
    <property type="entry name" value="2-HYDROXYACID OXIDASE 1"/>
    <property type="match status" value="1"/>
</dbReference>
<evidence type="ECO:0000256" key="2">
    <source>
        <dbReference type="ARBA" id="ARBA00022630"/>
    </source>
</evidence>
<dbReference type="SUPFAM" id="SSF51395">
    <property type="entry name" value="FMN-linked oxidoreductases"/>
    <property type="match status" value="1"/>
</dbReference>
<evidence type="ECO:0000313" key="7">
    <source>
        <dbReference type="EMBL" id="MET4579212.1"/>
    </source>
</evidence>
<keyword evidence="2" id="KW-0285">Flavoprotein</keyword>
<gene>
    <name evidence="7" type="ORF">ABIE13_004335</name>
</gene>
<organism evidence="7 8">
    <name type="scientific">Ottowia thiooxydans</name>
    <dbReference type="NCBI Taxonomy" id="219182"/>
    <lineage>
        <taxon>Bacteria</taxon>
        <taxon>Pseudomonadati</taxon>
        <taxon>Pseudomonadota</taxon>
        <taxon>Betaproteobacteria</taxon>
        <taxon>Burkholderiales</taxon>
        <taxon>Comamonadaceae</taxon>
        <taxon>Ottowia</taxon>
    </lineage>
</organism>
<evidence type="ECO:0000313" key="8">
    <source>
        <dbReference type="Proteomes" id="UP001549320"/>
    </source>
</evidence>
<dbReference type="CDD" id="cd02809">
    <property type="entry name" value="alpha_hydroxyacid_oxid_FMN"/>
    <property type="match status" value="1"/>
</dbReference>
<dbReference type="PANTHER" id="PTHR10578">
    <property type="entry name" value="S -2-HYDROXY-ACID OXIDASE-RELATED"/>
    <property type="match status" value="1"/>
</dbReference>
<comment type="caution">
    <text evidence="7">The sequence shown here is derived from an EMBL/GenBank/DDBJ whole genome shotgun (WGS) entry which is preliminary data.</text>
</comment>
<reference evidence="7 8" key="1">
    <citation type="submission" date="2024-06" db="EMBL/GenBank/DDBJ databases">
        <title>Sorghum-associated microbial communities from plants grown in Nebraska, USA.</title>
        <authorList>
            <person name="Schachtman D."/>
        </authorList>
    </citation>
    <scope>NUCLEOTIDE SEQUENCE [LARGE SCALE GENOMIC DNA]</scope>
    <source>
        <strain evidence="7 8">2709</strain>
    </source>
</reference>
<comment type="similarity">
    <text evidence="5">Belongs to the FMN-dependent alpha-hydroxy acid dehydrogenase family.</text>
</comment>
<evidence type="ECO:0000256" key="5">
    <source>
        <dbReference type="ARBA" id="ARBA00024042"/>
    </source>
</evidence>
<accession>A0ABV2QDU3</accession>
<evidence type="ECO:0000256" key="4">
    <source>
        <dbReference type="ARBA" id="ARBA00023002"/>
    </source>
</evidence>
<comment type="cofactor">
    <cofactor evidence="1">
        <name>FMN</name>
        <dbReference type="ChEBI" id="CHEBI:58210"/>
    </cofactor>
</comment>
<dbReference type="InterPro" id="IPR037396">
    <property type="entry name" value="FMN_HAD"/>
</dbReference>
<evidence type="ECO:0000259" key="6">
    <source>
        <dbReference type="PROSITE" id="PS51349"/>
    </source>
</evidence>
<evidence type="ECO:0000256" key="3">
    <source>
        <dbReference type="ARBA" id="ARBA00022643"/>
    </source>
</evidence>
<protein>
    <submittedName>
        <fullName evidence="7">Isopentenyl diphosphate isomerase/L-lactate dehydrogenase-like FMN-dependent dehydrogenase</fullName>
    </submittedName>
</protein>
<proteinExistence type="inferred from homology"/>
<dbReference type="InterPro" id="IPR012133">
    <property type="entry name" value="Alpha-hydoxy_acid_DH_FMN"/>
</dbReference>
<dbReference type="InterPro" id="IPR013785">
    <property type="entry name" value="Aldolase_TIM"/>
</dbReference>
<feature type="domain" description="FMN hydroxy acid dehydrogenase" evidence="6">
    <location>
        <begin position="1"/>
        <end position="380"/>
    </location>
</feature>
<keyword evidence="3" id="KW-0288">FMN</keyword>
<dbReference type="Pfam" id="PF01070">
    <property type="entry name" value="FMN_dh"/>
    <property type="match status" value="1"/>
</dbReference>
<keyword evidence="4" id="KW-0560">Oxidoreductase</keyword>
<keyword evidence="8" id="KW-1185">Reference proteome</keyword>
<dbReference type="InterPro" id="IPR000262">
    <property type="entry name" value="FMN-dep_DH"/>
</dbReference>
<dbReference type="RefSeq" id="WP_354447081.1">
    <property type="nucleotide sequence ID" value="NZ_JBEPSH010000008.1"/>
</dbReference>
<dbReference type="PIRSF" id="PIRSF000138">
    <property type="entry name" value="Al-hdrx_acd_dh"/>
    <property type="match status" value="1"/>
</dbReference>
<name>A0ABV2QDU3_9BURK</name>
<sequence length="380" mass="41102">MADLLNTADYREQARKLLPHGLFEFVDRGTEDEVALGNNRRAFEAIKLVPRTLVDVSQRSAATSLFGKSLKMPLAIAPTGAAGLMWHDGEIALAKAAAAAGIPFTVATGSLTSMERVAREAGGSLWFQLYMWPDRSASYGLVSRAEAAGYEALVVTVDTAVGSNREYNVRNGFTIPFRFSARNIVDVMSSPRWMLKVLARYALTTGLPQYENYPPEMRRSVVARPMGKAMKKTDSLTWEDLRELRRVWPRTLIVKGILDQGDAARAIECGADGIVISNHGGRMLDSSIAPLDALAGIAQTVHKRVPLLLDGGIQRGSDIVKALALGADAVLVGRSTLYGLAVSGERGAGHVLSLLHEELVRVMGLIGRPLISDLDKHCLA</sequence>
<evidence type="ECO:0000256" key="1">
    <source>
        <dbReference type="ARBA" id="ARBA00001917"/>
    </source>
</evidence>
<dbReference type="Proteomes" id="UP001549320">
    <property type="component" value="Unassembled WGS sequence"/>
</dbReference>
<dbReference type="EMBL" id="JBEPSH010000008">
    <property type="protein sequence ID" value="MET4579212.1"/>
    <property type="molecule type" value="Genomic_DNA"/>
</dbReference>
<dbReference type="PROSITE" id="PS51349">
    <property type="entry name" value="FMN_HYDROXY_ACID_DH_2"/>
    <property type="match status" value="1"/>
</dbReference>
<dbReference type="Gene3D" id="3.20.20.70">
    <property type="entry name" value="Aldolase class I"/>
    <property type="match status" value="1"/>
</dbReference>